<keyword evidence="4" id="KW-1185">Reference proteome</keyword>
<dbReference type="PANTHER" id="PTHR31739:SF49">
    <property type="entry name" value="GENOME ASSEMBLY, CHROMOSOME: II"/>
    <property type="match status" value="1"/>
</dbReference>
<dbReference type="SUPFAM" id="SSF48239">
    <property type="entry name" value="Terpenoid cyclases/Protein prenyltransferases"/>
    <property type="match status" value="1"/>
</dbReference>
<feature type="region of interest" description="Disordered" evidence="1">
    <location>
        <begin position="1"/>
        <end position="52"/>
    </location>
</feature>
<reference evidence="4" key="2">
    <citation type="journal article" date="2017" name="Nat. Plants">
        <title>The Aegilops tauschii genome reveals multiple impacts of transposons.</title>
        <authorList>
            <person name="Zhao G."/>
            <person name="Zou C."/>
            <person name="Li K."/>
            <person name="Wang K."/>
            <person name="Li T."/>
            <person name="Gao L."/>
            <person name="Zhang X."/>
            <person name="Wang H."/>
            <person name="Yang Z."/>
            <person name="Liu X."/>
            <person name="Jiang W."/>
            <person name="Mao L."/>
            <person name="Kong X."/>
            <person name="Jiao Y."/>
            <person name="Jia J."/>
        </authorList>
    </citation>
    <scope>NUCLEOTIDE SEQUENCE [LARGE SCALE GENOMIC DNA]</scope>
    <source>
        <strain evidence="4">cv. AL8/78</strain>
    </source>
</reference>
<dbReference type="PANTHER" id="PTHR31739">
    <property type="entry name" value="ENT-COPALYL DIPHOSPHATE SYNTHASE, CHLOROPLASTIC"/>
    <property type="match status" value="1"/>
</dbReference>
<proteinExistence type="predicted"/>
<dbReference type="Gene3D" id="1.50.10.130">
    <property type="entry name" value="Terpene synthase, N-terminal domain"/>
    <property type="match status" value="1"/>
</dbReference>
<reference evidence="3" key="4">
    <citation type="submission" date="2019-03" db="UniProtKB">
        <authorList>
            <consortium name="EnsemblPlants"/>
        </authorList>
    </citation>
    <scope>IDENTIFICATION</scope>
</reference>
<accession>A0A453CRS0</accession>
<dbReference type="AlphaFoldDB" id="A0A453CRS0"/>
<evidence type="ECO:0000313" key="4">
    <source>
        <dbReference type="Proteomes" id="UP000015105"/>
    </source>
</evidence>
<feature type="region of interest" description="Disordered" evidence="1">
    <location>
        <begin position="75"/>
        <end position="102"/>
    </location>
</feature>
<dbReference type="InterPro" id="IPR001906">
    <property type="entry name" value="Terpene_synth_N"/>
</dbReference>
<reference evidence="3" key="5">
    <citation type="journal article" date="2021" name="G3 (Bethesda)">
        <title>Aegilops tauschii genome assembly Aet v5.0 features greater sequence contiguity and improved annotation.</title>
        <authorList>
            <person name="Wang L."/>
            <person name="Zhu T."/>
            <person name="Rodriguez J.C."/>
            <person name="Deal K.R."/>
            <person name="Dubcovsky J."/>
            <person name="McGuire P.E."/>
            <person name="Lux T."/>
            <person name="Spannagl M."/>
            <person name="Mayer K.F.X."/>
            <person name="Baldrich P."/>
            <person name="Meyers B.C."/>
            <person name="Huo N."/>
            <person name="Gu Y.Q."/>
            <person name="Zhou H."/>
            <person name="Devos K.M."/>
            <person name="Bennetzen J.L."/>
            <person name="Unver T."/>
            <person name="Budak H."/>
            <person name="Gulick P.J."/>
            <person name="Galiba G."/>
            <person name="Kalapos B."/>
            <person name="Nelson D.R."/>
            <person name="Li P."/>
            <person name="You F.M."/>
            <person name="Luo M.C."/>
            <person name="Dvorak J."/>
        </authorList>
    </citation>
    <scope>NUCLEOTIDE SEQUENCE [LARGE SCALE GENOMIC DNA]</scope>
    <source>
        <strain evidence="3">cv. AL8/78</strain>
    </source>
</reference>
<dbReference type="GO" id="GO:0010333">
    <property type="term" value="F:terpene synthase activity"/>
    <property type="evidence" value="ECO:0007669"/>
    <property type="project" value="InterPro"/>
</dbReference>
<sequence>MTATRGVINLPGSPLSPPSGRCPSSSGLPCGVLPMRPSRSPRPTVATGAKNRQLEVGENAASLQNRLLGLINGMDQKKVRETRRKQQLQEPEPAPSSHNTAGVATVAPLPLPASPQIQCFPTSSTNIHHQLSMLDVLEKIGISRHFAGEIKSVLDFTYSRWLQRDEEIMLDTGTCAMAFRILRMNGYDVSSDSLSHLTEASVHLNDTRSLLELYKVSQVSTSKHELILDSIGSWSGRLLKEQLRSSKAQKLTPLLREVEHALDSPFYTTLDRLEHKMNIEQFDFMEHQMLYLYGFILLFSQNKVCVMHNFTRHTNVIIYLKQALAEKSRPASFGCHGFQYKSNCVPTRASTSRELGER</sequence>
<dbReference type="Gramene" id="AET2Gv20940800.8">
    <property type="protein sequence ID" value="AET2Gv20940800.8"/>
    <property type="gene ID" value="AET2Gv20940800"/>
</dbReference>
<feature type="domain" description="Terpene synthase N-terminal" evidence="2">
    <location>
        <begin position="123"/>
        <end position="262"/>
    </location>
</feature>
<dbReference type="EnsemblPlants" id="AET2Gv20940800.8">
    <property type="protein sequence ID" value="AET2Gv20940800.8"/>
    <property type="gene ID" value="AET2Gv20940800"/>
</dbReference>
<organism evidence="3 4">
    <name type="scientific">Aegilops tauschii subsp. strangulata</name>
    <name type="common">Goatgrass</name>
    <dbReference type="NCBI Taxonomy" id="200361"/>
    <lineage>
        <taxon>Eukaryota</taxon>
        <taxon>Viridiplantae</taxon>
        <taxon>Streptophyta</taxon>
        <taxon>Embryophyta</taxon>
        <taxon>Tracheophyta</taxon>
        <taxon>Spermatophyta</taxon>
        <taxon>Magnoliopsida</taxon>
        <taxon>Liliopsida</taxon>
        <taxon>Poales</taxon>
        <taxon>Poaceae</taxon>
        <taxon>BOP clade</taxon>
        <taxon>Pooideae</taxon>
        <taxon>Triticodae</taxon>
        <taxon>Triticeae</taxon>
        <taxon>Triticinae</taxon>
        <taxon>Aegilops</taxon>
    </lineage>
</organism>
<dbReference type="InterPro" id="IPR008930">
    <property type="entry name" value="Terpenoid_cyclase/PrenylTrfase"/>
</dbReference>
<reference evidence="3" key="3">
    <citation type="journal article" date="2017" name="Nature">
        <title>Genome sequence of the progenitor of the wheat D genome Aegilops tauschii.</title>
        <authorList>
            <person name="Luo M.C."/>
            <person name="Gu Y.Q."/>
            <person name="Puiu D."/>
            <person name="Wang H."/>
            <person name="Twardziok S.O."/>
            <person name="Deal K.R."/>
            <person name="Huo N."/>
            <person name="Zhu T."/>
            <person name="Wang L."/>
            <person name="Wang Y."/>
            <person name="McGuire P.E."/>
            <person name="Liu S."/>
            <person name="Long H."/>
            <person name="Ramasamy R.K."/>
            <person name="Rodriguez J.C."/>
            <person name="Van S.L."/>
            <person name="Yuan L."/>
            <person name="Wang Z."/>
            <person name="Xia Z."/>
            <person name="Xiao L."/>
            <person name="Anderson O.D."/>
            <person name="Ouyang S."/>
            <person name="Liang Y."/>
            <person name="Zimin A.V."/>
            <person name="Pertea G."/>
            <person name="Qi P."/>
            <person name="Bennetzen J.L."/>
            <person name="Dai X."/>
            <person name="Dawson M.W."/>
            <person name="Muller H.G."/>
            <person name="Kugler K."/>
            <person name="Rivarola-Duarte L."/>
            <person name="Spannagl M."/>
            <person name="Mayer K.F.X."/>
            <person name="Lu F.H."/>
            <person name="Bevan M.W."/>
            <person name="Leroy P."/>
            <person name="Li P."/>
            <person name="You F.M."/>
            <person name="Sun Q."/>
            <person name="Liu Z."/>
            <person name="Lyons E."/>
            <person name="Wicker T."/>
            <person name="Salzberg S.L."/>
            <person name="Devos K.M."/>
            <person name="Dvorak J."/>
        </authorList>
    </citation>
    <scope>NUCLEOTIDE SEQUENCE [LARGE SCALE GENOMIC DNA]</scope>
    <source>
        <strain evidence="3">cv. AL8/78</strain>
    </source>
</reference>
<dbReference type="InterPro" id="IPR036965">
    <property type="entry name" value="Terpene_synth_N_sf"/>
</dbReference>
<dbReference type="GO" id="GO:0016102">
    <property type="term" value="P:diterpenoid biosynthetic process"/>
    <property type="evidence" value="ECO:0007669"/>
    <property type="project" value="TreeGrafter"/>
</dbReference>
<name>A0A453CRS0_AEGTS</name>
<reference evidence="4" key="1">
    <citation type="journal article" date="2014" name="Science">
        <title>Ancient hybridizations among the ancestral genomes of bread wheat.</title>
        <authorList>
            <consortium name="International Wheat Genome Sequencing Consortium,"/>
            <person name="Marcussen T."/>
            <person name="Sandve S.R."/>
            <person name="Heier L."/>
            <person name="Spannagl M."/>
            <person name="Pfeifer M."/>
            <person name="Jakobsen K.S."/>
            <person name="Wulff B.B."/>
            <person name="Steuernagel B."/>
            <person name="Mayer K.F."/>
            <person name="Olsen O.A."/>
        </authorList>
    </citation>
    <scope>NUCLEOTIDE SEQUENCE [LARGE SCALE GENOMIC DNA]</scope>
    <source>
        <strain evidence="4">cv. AL8/78</strain>
    </source>
</reference>
<dbReference type="Pfam" id="PF01397">
    <property type="entry name" value="Terpene_synth"/>
    <property type="match status" value="1"/>
</dbReference>
<evidence type="ECO:0000313" key="3">
    <source>
        <dbReference type="EnsemblPlants" id="AET2Gv20940800.8"/>
    </source>
</evidence>
<dbReference type="Proteomes" id="UP000015105">
    <property type="component" value="Chromosome 2D"/>
</dbReference>
<protein>
    <recommendedName>
        <fullName evidence="2">Terpene synthase N-terminal domain-containing protein</fullName>
    </recommendedName>
</protein>
<dbReference type="InterPro" id="IPR050148">
    <property type="entry name" value="Terpene_synthase-like"/>
</dbReference>
<evidence type="ECO:0000256" key="1">
    <source>
        <dbReference type="SAM" id="MobiDB-lite"/>
    </source>
</evidence>
<feature type="compositionally biased region" description="Low complexity" evidence="1">
    <location>
        <begin position="10"/>
        <end position="31"/>
    </location>
</feature>
<dbReference type="GO" id="GO:0000287">
    <property type="term" value="F:magnesium ion binding"/>
    <property type="evidence" value="ECO:0007669"/>
    <property type="project" value="TreeGrafter"/>
</dbReference>
<evidence type="ECO:0000259" key="2">
    <source>
        <dbReference type="Pfam" id="PF01397"/>
    </source>
</evidence>